<accession>A0A6J4N649</accession>
<dbReference type="InterPro" id="IPR019554">
    <property type="entry name" value="Soluble_ligand-bd"/>
</dbReference>
<dbReference type="Gene3D" id="3.10.560.10">
    <property type="entry name" value="Outer membrane lipoprotein wza domain like"/>
    <property type="match status" value="2"/>
</dbReference>
<dbReference type="InterPro" id="IPR049712">
    <property type="entry name" value="Poly_export"/>
</dbReference>
<dbReference type="PANTHER" id="PTHR33619">
    <property type="entry name" value="POLYSACCHARIDE EXPORT PROTEIN GFCE-RELATED"/>
    <property type="match status" value="1"/>
</dbReference>
<organism evidence="3">
    <name type="scientific">uncultured Pyrinomonadaceae bacterium</name>
    <dbReference type="NCBI Taxonomy" id="2283094"/>
    <lineage>
        <taxon>Bacteria</taxon>
        <taxon>Pseudomonadati</taxon>
        <taxon>Acidobacteriota</taxon>
        <taxon>Blastocatellia</taxon>
        <taxon>Blastocatellales</taxon>
        <taxon>Pyrinomonadaceae</taxon>
        <taxon>environmental samples</taxon>
    </lineage>
</organism>
<sequence>MKSRKFYLFSLILLCVAFRQSSISAQTPTPLPAAIAAQNTVETRKAETDLIHQGDLIDVDVIGSVRYDWRGKINPEGFLDGVEYAENPIYALCRSEQQIAAAVAQAYGKIFRQPKIIVKILDRSNRPPAVIYGAVKTPQRFQIRRPVYLNELLVAGGGLTEKSSGEILIFRPESLSCAAPIEEKAAATADGEKNQGKFLTVGQDSGGGSSYINIKISDLLAGKKEANPQILSGDIITVVEAEPIYVTGGVVNPKQISSRAQITLSRAVASAGGLTKNASAGKVTVFRREAGETKVIETDLERIKDGEAEDLILRPFDIVEVAQTGREKTKSPPILKASEPGEKKISNLPLRVID</sequence>
<name>A0A6J4N649_9BACT</name>
<dbReference type="AlphaFoldDB" id="A0A6J4N649"/>
<evidence type="ECO:0000313" key="3">
    <source>
        <dbReference type="EMBL" id="CAA9375947.1"/>
    </source>
</evidence>
<protein>
    <recommendedName>
        <fullName evidence="2">Soluble ligand binding domain-containing protein</fullName>
    </recommendedName>
</protein>
<evidence type="ECO:0000259" key="2">
    <source>
        <dbReference type="Pfam" id="PF10531"/>
    </source>
</evidence>
<gene>
    <name evidence="3" type="ORF">AVDCRST_MAG74-140</name>
</gene>
<dbReference type="GO" id="GO:0015159">
    <property type="term" value="F:polysaccharide transmembrane transporter activity"/>
    <property type="evidence" value="ECO:0007669"/>
    <property type="project" value="InterPro"/>
</dbReference>
<evidence type="ECO:0000256" key="1">
    <source>
        <dbReference type="SAM" id="SignalP"/>
    </source>
</evidence>
<dbReference type="Pfam" id="PF10531">
    <property type="entry name" value="SLBB"/>
    <property type="match status" value="1"/>
</dbReference>
<dbReference type="EMBL" id="CADCUR010000002">
    <property type="protein sequence ID" value="CAA9375947.1"/>
    <property type="molecule type" value="Genomic_DNA"/>
</dbReference>
<dbReference type="PANTHER" id="PTHR33619:SF3">
    <property type="entry name" value="POLYSACCHARIDE EXPORT PROTEIN GFCE-RELATED"/>
    <property type="match status" value="1"/>
</dbReference>
<feature type="domain" description="Soluble ligand binding" evidence="2">
    <location>
        <begin position="244"/>
        <end position="293"/>
    </location>
</feature>
<feature type="chain" id="PRO_5026939602" description="Soluble ligand binding domain-containing protein" evidence="1">
    <location>
        <begin position="26"/>
        <end position="354"/>
    </location>
</feature>
<reference evidence="3" key="1">
    <citation type="submission" date="2020-02" db="EMBL/GenBank/DDBJ databases">
        <authorList>
            <person name="Meier V. D."/>
        </authorList>
    </citation>
    <scope>NUCLEOTIDE SEQUENCE</scope>
    <source>
        <strain evidence="3">AVDCRST_MAG74</strain>
    </source>
</reference>
<proteinExistence type="predicted"/>
<keyword evidence="1" id="KW-0732">Signal</keyword>
<feature type="signal peptide" evidence="1">
    <location>
        <begin position="1"/>
        <end position="25"/>
    </location>
</feature>